<name>A0A8S0Y6X9_9GAMM</name>
<organism evidence="1 2">
    <name type="scientific">Candidatus Methylobacter favarea</name>
    <dbReference type="NCBI Taxonomy" id="2707345"/>
    <lineage>
        <taxon>Bacteria</taxon>
        <taxon>Pseudomonadati</taxon>
        <taxon>Pseudomonadota</taxon>
        <taxon>Gammaproteobacteria</taxon>
        <taxon>Methylococcales</taxon>
        <taxon>Methylococcaceae</taxon>
        <taxon>Methylobacter</taxon>
    </lineage>
</organism>
<gene>
    <name evidence="1" type="ORF">METHB2_70046</name>
</gene>
<dbReference type="InterPro" id="IPR022148">
    <property type="entry name" value="CopG_antitoxin"/>
</dbReference>
<dbReference type="RefSeq" id="WP_174627213.1">
    <property type="nucleotide sequence ID" value="NZ_CADCXN010000102.1"/>
</dbReference>
<reference evidence="1 2" key="1">
    <citation type="submission" date="2020-02" db="EMBL/GenBank/DDBJ databases">
        <authorList>
            <person name="Hogendoorn C."/>
        </authorList>
    </citation>
    <scope>NUCLEOTIDE SEQUENCE [LARGE SCALE GENOMIC DNA]</scope>
    <source>
        <strain evidence="1">METHB21</strain>
    </source>
</reference>
<keyword evidence="2" id="KW-1185">Reference proteome</keyword>
<sequence>MKKKLPILTTDKEAEDFIDNADLTDYDLSGLTPVRFEFQPKERSITMRLSEPLLEAIKEEARHSGIPYQRFIRQALEKAVHPKNS</sequence>
<accession>A0A8S0Y6X9</accession>
<dbReference type="Pfam" id="PF12441">
    <property type="entry name" value="CopG_antitoxin"/>
    <property type="match status" value="1"/>
</dbReference>
<dbReference type="Proteomes" id="UP000494216">
    <property type="component" value="Unassembled WGS sequence"/>
</dbReference>
<dbReference type="InterPro" id="IPR010985">
    <property type="entry name" value="Ribbon_hlx_hlx"/>
</dbReference>
<proteinExistence type="predicted"/>
<dbReference type="GO" id="GO:0006355">
    <property type="term" value="P:regulation of DNA-templated transcription"/>
    <property type="evidence" value="ECO:0007669"/>
    <property type="project" value="InterPro"/>
</dbReference>
<evidence type="ECO:0000313" key="1">
    <source>
        <dbReference type="EMBL" id="CAA9892439.1"/>
    </source>
</evidence>
<dbReference type="EMBL" id="CADCXN010000102">
    <property type="protein sequence ID" value="CAA9892439.1"/>
    <property type="molecule type" value="Genomic_DNA"/>
</dbReference>
<dbReference type="SUPFAM" id="SSF47598">
    <property type="entry name" value="Ribbon-helix-helix"/>
    <property type="match status" value="1"/>
</dbReference>
<dbReference type="AlphaFoldDB" id="A0A8S0Y6X9"/>
<comment type="caution">
    <text evidence="1">The sequence shown here is derived from an EMBL/GenBank/DDBJ whole genome shotgun (WGS) entry which is preliminary data.</text>
</comment>
<evidence type="ECO:0000313" key="2">
    <source>
        <dbReference type="Proteomes" id="UP000494216"/>
    </source>
</evidence>
<protein>
    <submittedName>
        <fullName evidence="1">Uncharacterized protein</fullName>
    </submittedName>
</protein>